<evidence type="ECO:0000313" key="3">
    <source>
        <dbReference type="Proteomes" id="UP000567795"/>
    </source>
</evidence>
<organism evidence="2 3">
    <name type="scientific">Allostreptomyces psammosilenae</name>
    <dbReference type="NCBI Taxonomy" id="1892865"/>
    <lineage>
        <taxon>Bacteria</taxon>
        <taxon>Bacillati</taxon>
        <taxon>Actinomycetota</taxon>
        <taxon>Actinomycetes</taxon>
        <taxon>Kitasatosporales</taxon>
        <taxon>Streptomycetaceae</taxon>
        <taxon>Allostreptomyces</taxon>
    </lineage>
</organism>
<dbReference type="CDD" id="cd06260">
    <property type="entry name" value="DUF820-like"/>
    <property type="match status" value="1"/>
</dbReference>
<reference evidence="2 3" key="1">
    <citation type="submission" date="2020-07" db="EMBL/GenBank/DDBJ databases">
        <title>Sequencing the genomes of 1000 actinobacteria strains.</title>
        <authorList>
            <person name="Klenk H.-P."/>
        </authorList>
    </citation>
    <scope>NUCLEOTIDE SEQUENCE [LARGE SCALE GENOMIC DNA]</scope>
    <source>
        <strain evidence="2 3">DSM 42178</strain>
    </source>
</reference>
<dbReference type="Pfam" id="PF05685">
    <property type="entry name" value="Uma2"/>
    <property type="match status" value="1"/>
</dbReference>
<keyword evidence="3" id="KW-1185">Reference proteome</keyword>
<evidence type="ECO:0000313" key="2">
    <source>
        <dbReference type="EMBL" id="NYI03235.1"/>
    </source>
</evidence>
<accession>A0A852ZNI9</accession>
<dbReference type="GO" id="GO:0004519">
    <property type="term" value="F:endonuclease activity"/>
    <property type="evidence" value="ECO:0007669"/>
    <property type="project" value="UniProtKB-KW"/>
</dbReference>
<dbReference type="EMBL" id="JACBZD010000001">
    <property type="protein sequence ID" value="NYI03235.1"/>
    <property type="molecule type" value="Genomic_DNA"/>
</dbReference>
<keyword evidence="2" id="KW-0255">Endonuclease</keyword>
<dbReference type="InterPro" id="IPR012296">
    <property type="entry name" value="Nuclease_put_TT1808"/>
</dbReference>
<dbReference type="PANTHER" id="PTHR35400:SF3">
    <property type="entry name" value="SLL1072 PROTEIN"/>
    <property type="match status" value="1"/>
</dbReference>
<comment type="caution">
    <text evidence="2">The sequence shown here is derived from an EMBL/GenBank/DDBJ whole genome shotgun (WGS) entry which is preliminary data.</text>
</comment>
<dbReference type="Proteomes" id="UP000567795">
    <property type="component" value="Unassembled WGS sequence"/>
</dbReference>
<dbReference type="InterPro" id="IPR008538">
    <property type="entry name" value="Uma2"/>
</dbReference>
<evidence type="ECO:0000259" key="1">
    <source>
        <dbReference type="Pfam" id="PF05685"/>
    </source>
</evidence>
<name>A0A852ZNI9_9ACTN</name>
<proteinExistence type="predicted"/>
<dbReference type="InterPro" id="IPR011335">
    <property type="entry name" value="Restrct_endonuc-II-like"/>
</dbReference>
<gene>
    <name evidence="2" type="ORF">FHU37_000178</name>
</gene>
<dbReference type="SUPFAM" id="SSF52980">
    <property type="entry name" value="Restriction endonuclease-like"/>
    <property type="match status" value="1"/>
</dbReference>
<sequence>MSRTNEEFMLDVFENLDVPEGVHVEFLNGEIVMMASATAIHNRTLVLLGGQFSADFDAMATQGVRFSDFLDRPEPDLLVTAAGAVPGNPNEVPAEYALLVVEIVSPENQRRDLVDKRKIYARGGIPCYLIVNPIVGRCTLLTLPDPAGRRYRASLEVDYGGKVPLPEPLGFDVDTARFQLYPPEK</sequence>
<dbReference type="AlphaFoldDB" id="A0A852ZNI9"/>
<dbReference type="RefSeq" id="WP_179812328.1">
    <property type="nucleotide sequence ID" value="NZ_JACBZD010000001.1"/>
</dbReference>
<dbReference type="Gene3D" id="3.90.1570.10">
    <property type="entry name" value="tt1808, chain A"/>
    <property type="match status" value="1"/>
</dbReference>
<keyword evidence="2" id="KW-0378">Hydrolase</keyword>
<dbReference type="PANTHER" id="PTHR35400">
    <property type="entry name" value="SLR1083 PROTEIN"/>
    <property type="match status" value="1"/>
</dbReference>
<protein>
    <submittedName>
        <fullName evidence="2">Uma2 family endonuclease</fullName>
    </submittedName>
</protein>
<keyword evidence="2" id="KW-0540">Nuclease</keyword>
<feature type="domain" description="Putative restriction endonuclease" evidence="1">
    <location>
        <begin position="13"/>
        <end position="167"/>
    </location>
</feature>